<organism evidence="2">
    <name type="scientific">viral metagenome</name>
    <dbReference type="NCBI Taxonomy" id="1070528"/>
    <lineage>
        <taxon>unclassified sequences</taxon>
        <taxon>metagenomes</taxon>
        <taxon>organismal metagenomes</taxon>
    </lineage>
</organism>
<proteinExistence type="predicted"/>
<dbReference type="EMBL" id="MT141970">
    <property type="protein sequence ID" value="QJA72675.1"/>
    <property type="molecule type" value="Genomic_DNA"/>
</dbReference>
<sequence>MGFTTKEGMVRVDFFDSSGKWYATEEMYWDGFYSAVYDEDDETELMHAIFRRCLEKSFGNYFRDMIAVCLEPYQERTYPIMIKRWENK</sequence>
<protein>
    <submittedName>
        <fullName evidence="2">Uncharacterized protein</fullName>
    </submittedName>
</protein>
<gene>
    <name evidence="2" type="ORF">MM415A02647_0003</name>
    <name evidence="1" type="ORF">MM415B01042_0016</name>
</gene>
<accession>A0A6M3JV71</accession>
<dbReference type="EMBL" id="MT141422">
    <property type="protein sequence ID" value="QJA60841.1"/>
    <property type="molecule type" value="Genomic_DNA"/>
</dbReference>
<evidence type="ECO:0000313" key="1">
    <source>
        <dbReference type="EMBL" id="QJA60841.1"/>
    </source>
</evidence>
<dbReference type="AlphaFoldDB" id="A0A6M3JV71"/>
<reference evidence="2" key="1">
    <citation type="submission" date="2020-03" db="EMBL/GenBank/DDBJ databases">
        <title>The deep terrestrial virosphere.</title>
        <authorList>
            <person name="Holmfeldt K."/>
            <person name="Nilsson E."/>
            <person name="Simone D."/>
            <person name="Lopez-Fernandez M."/>
            <person name="Wu X."/>
            <person name="de Brujin I."/>
            <person name="Lundin D."/>
            <person name="Andersson A."/>
            <person name="Bertilsson S."/>
            <person name="Dopson M."/>
        </authorList>
    </citation>
    <scope>NUCLEOTIDE SEQUENCE</scope>
    <source>
        <strain evidence="2">MM415A02647</strain>
        <strain evidence="1">MM415B01042</strain>
    </source>
</reference>
<name>A0A6M3JV71_9ZZZZ</name>
<evidence type="ECO:0000313" key="2">
    <source>
        <dbReference type="EMBL" id="QJA72675.1"/>
    </source>
</evidence>